<dbReference type="STRING" id="69960.SAMN05421720_108144"/>
<evidence type="ECO:0000256" key="1">
    <source>
        <dbReference type="RuleBase" id="RU000363"/>
    </source>
</evidence>
<dbReference type="Pfam" id="PF00106">
    <property type="entry name" value="adh_short"/>
    <property type="match status" value="1"/>
</dbReference>
<dbReference type="Gene3D" id="3.40.50.720">
    <property type="entry name" value="NAD(P)-binding Rossmann-like Domain"/>
    <property type="match status" value="1"/>
</dbReference>
<comment type="similarity">
    <text evidence="1">Belongs to the short-chain dehydrogenases/reductases (SDR) family.</text>
</comment>
<dbReference type="Proteomes" id="UP000199412">
    <property type="component" value="Unassembled WGS sequence"/>
</dbReference>
<evidence type="ECO:0000313" key="2">
    <source>
        <dbReference type="EMBL" id="SDE57946.1"/>
    </source>
</evidence>
<dbReference type="PANTHER" id="PTHR45458">
    <property type="entry name" value="SHORT-CHAIN DEHYDROGENASE/REDUCTASE SDR"/>
    <property type="match status" value="1"/>
</dbReference>
<dbReference type="PRINTS" id="PR00080">
    <property type="entry name" value="SDRFAMILY"/>
</dbReference>
<dbReference type="EMBL" id="FNAP01000008">
    <property type="protein sequence ID" value="SDE57946.1"/>
    <property type="molecule type" value="Genomic_DNA"/>
</dbReference>
<reference evidence="2 3" key="1">
    <citation type="submission" date="2016-10" db="EMBL/GenBank/DDBJ databases">
        <authorList>
            <person name="de Groot N.N."/>
        </authorList>
    </citation>
    <scope>NUCLEOTIDE SEQUENCE [LARGE SCALE GENOMIC DNA]</scope>
    <source>
        <strain evidence="2 3">ATCC 700224</strain>
    </source>
</reference>
<proteinExistence type="inferred from homology"/>
<keyword evidence="3" id="KW-1185">Reference proteome</keyword>
<dbReference type="RefSeq" id="WP_092786546.1">
    <property type="nucleotide sequence ID" value="NZ_FNAP01000008.1"/>
</dbReference>
<protein>
    <submittedName>
        <fullName evidence="2">Short-chain dehydrogenase</fullName>
    </submittedName>
</protein>
<evidence type="ECO:0000313" key="3">
    <source>
        <dbReference type="Proteomes" id="UP000199412"/>
    </source>
</evidence>
<organism evidence="2 3">
    <name type="scientific">Rhodospira trueperi</name>
    <dbReference type="NCBI Taxonomy" id="69960"/>
    <lineage>
        <taxon>Bacteria</taxon>
        <taxon>Pseudomonadati</taxon>
        <taxon>Pseudomonadota</taxon>
        <taxon>Alphaproteobacteria</taxon>
        <taxon>Rhodospirillales</taxon>
        <taxon>Rhodospirillaceae</taxon>
        <taxon>Rhodospira</taxon>
    </lineage>
</organism>
<dbReference type="OrthoDB" id="9785826at2"/>
<name>A0A1G7E3B1_9PROT</name>
<dbReference type="CDD" id="cd05325">
    <property type="entry name" value="carb_red_sniffer_like_SDR_c"/>
    <property type="match status" value="1"/>
</dbReference>
<dbReference type="PRINTS" id="PR00081">
    <property type="entry name" value="GDHRDH"/>
</dbReference>
<dbReference type="AlphaFoldDB" id="A0A1G7E3B1"/>
<dbReference type="PANTHER" id="PTHR45458:SF1">
    <property type="entry name" value="SHORT CHAIN DEHYDROGENASE"/>
    <property type="match status" value="1"/>
</dbReference>
<dbReference type="InterPro" id="IPR052184">
    <property type="entry name" value="SDR_enzymes"/>
</dbReference>
<gene>
    <name evidence="2" type="ORF">SAMN05421720_108144</name>
</gene>
<dbReference type="InterPro" id="IPR002347">
    <property type="entry name" value="SDR_fam"/>
</dbReference>
<dbReference type="GO" id="GO:0016616">
    <property type="term" value="F:oxidoreductase activity, acting on the CH-OH group of donors, NAD or NADP as acceptor"/>
    <property type="evidence" value="ECO:0007669"/>
    <property type="project" value="TreeGrafter"/>
</dbReference>
<sequence length="227" mass="23987">MPTVFITGASRGLGLEFVRQYRADGWDVIATCRDPSAAPDLTATGAEVHALDVADDAALSALGRALAGRTFDVLINNAGIYPLKGPQGSFGDIPVDPWMECLRTNVVAPWKVAETFVANLEKAERPVLATVSSKMGSIADASSPGSVVYRSSKAGVNMVIKGLSIELGPRGIICLSMHPGWVQTDMGGPHALITPQESITGMRRLIANASPADNGCFYAYDGQEVPW</sequence>
<accession>A0A1G7E3B1</accession>
<dbReference type="SUPFAM" id="SSF51735">
    <property type="entry name" value="NAD(P)-binding Rossmann-fold domains"/>
    <property type="match status" value="1"/>
</dbReference>
<dbReference type="InterPro" id="IPR036291">
    <property type="entry name" value="NAD(P)-bd_dom_sf"/>
</dbReference>